<proteinExistence type="inferred from homology"/>
<feature type="domain" description="SDA1 C-terminal" evidence="11">
    <location>
        <begin position="602"/>
        <end position="646"/>
    </location>
</feature>
<keyword evidence="5 6" id="KW-0539">Nucleus</keyword>
<evidence type="ECO:0000256" key="7">
    <source>
        <dbReference type="SAM" id="Coils"/>
    </source>
</evidence>
<evidence type="ECO:0000259" key="11">
    <source>
        <dbReference type="Pfam" id="PF21638"/>
    </source>
</evidence>
<evidence type="ECO:0000256" key="8">
    <source>
        <dbReference type="SAM" id="MobiDB-lite"/>
    </source>
</evidence>
<evidence type="ECO:0000313" key="12">
    <source>
        <dbReference type="EMBL" id="CAH1776930.1"/>
    </source>
</evidence>
<feature type="region of interest" description="Disordered" evidence="8">
    <location>
        <begin position="406"/>
        <end position="425"/>
    </location>
</feature>
<protein>
    <recommendedName>
        <fullName evidence="6">Protein SDA1</fullName>
    </recommendedName>
</protein>
<dbReference type="AlphaFoldDB" id="A0A8S4N927"/>
<dbReference type="Proteomes" id="UP000749559">
    <property type="component" value="Unassembled WGS sequence"/>
</dbReference>
<evidence type="ECO:0000256" key="1">
    <source>
        <dbReference type="ARBA" id="ARBA00005783"/>
    </source>
</evidence>
<dbReference type="EMBL" id="CAIIXF020000002">
    <property type="protein sequence ID" value="CAH1776930.1"/>
    <property type="molecule type" value="Genomic_DNA"/>
</dbReference>
<dbReference type="InterPro" id="IPR027312">
    <property type="entry name" value="Sda1"/>
</dbReference>
<feature type="compositionally biased region" description="Polar residues" evidence="8">
    <location>
        <begin position="520"/>
        <end position="530"/>
    </location>
</feature>
<dbReference type="Pfam" id="PF21638">
    <property type="entry name" value="SDA1_C"/>
    <property type="match status" value="1"/>
</dbReference>
<dbReference type="OrthoDB" id="2196187at2759"/>
<comment type="caution">
    <text evidence="12">The sequence shown here is derived from an EMBL/GenBank/DDBJ whole genome shotgun (WGS) entry which is preliminary data.</text>
</comment>
<dbReference type="InterPro" id="IPR048292">
    <property type="entry name" value="SDA1_C"/>
</dbReference>
<dbReference type="GO" id="GO:0015031">
    <property type="term" value="P:protein transport"/>
    <property type="evidence" value="ECO:0007669"/>
    <property type="project" value="UniProtKB-KW"/>
</dbReference>
<dbReference type="Pfam" id="PF05285">
    <property type="entry name" value="SDA1_dom"/>
    <property type="match status" value="1"/>
</dbReference>
<keyword evidence="7" id="KW-0175">Coiled coil</keyword>
<gene>
    <name evidence="12" type="ORF">OFUS_LOCUS4057</name>
</gene>
<keyword evidence="4 6" id="KW-0653">Protein transport</keyword>
<evidence type="ECO:0000259" key="9">
    <source>
        <dbReference type="Pfam" id="PF05285"/>
    </source>
</evidence>
<comment type="similarity">
    <text evidence="1 6">Belongs to the SDA1 family.</text>
</comment>
<dbReference type="GO" id="GO:0000055">
    <property type="term" value="P:ribosomal large subunit export from nucleus"/>
    <property type="evidence" value="ECO:0007669"/>
    <property type="project" value="UniProtKB-UniRule"/>
</dbReference>
<dbReference type="InterPro" id="IPR012977">
    <property type="entry name" value="SDA1_N"/>
</dbReference>
<keyword evidence="3 6" id="KW-0690">Ribosome biogenesis</keyword>
<sequence length="649" mass="74860">MQIFMLKPTEYSHTLAELVTFLAQVSHCYAKELADFPQQLREVLQRHSTVLDPGLRMNLVKALMLLRNKGLIPATTILEQFFGLFRCKDKLLRKTLYSYIIQDIKNTNAKHKNAKLNTQLQNFMYTMLQDNDATAAKTSLDVMVELYRREVWHDAKTVNVITTACFSKVTKILVAAIKFFLGSDVMEEDDSDDEDDEPQKTSKEIMLGHRVGKKSNKRKKKMERALQMLKKTKKKKKKAPSFNFSAIHLIHDPQSFAERLLKQLEATNERFEVKIMMINLISRLVGIHELFLFNFYPFLQRFLQPHQREVTRILTYSAQASHELVPPEIINGVVMSIANNFITERNSGEVMAVGINAVREICNRCPLAMSEELLQDLAQYKSHREKSVHMAARSLIQLFREKNPTLLHKKDQGKPTEASKEFQAKDYGEVNAKDYIPGAEVLKTNEEKDQEPEDDGWESCSEDSDDSDDGSWIDVSHSEDELDENAVDPCEGMAPEEKISKAREIVESRILSQDEFQKVSAAQLSKQMQDSKFRHGKGSKRKSDVIDIDAKPKSSGEIVSLDDIERVHKKRKHDKESRLETVMAGRDDTVKFGARYKREDIGQTNREKRKNKPFEMVKHKVRKTKNHRSYQDKQMALKRSLLKKQKHGK</sequence>
<evidence type="ECO:0000256" key="4">
    <source>
        <dbReference type="ARBA" id="ARBA00022927"/>
    </source>
</evidence>
<dbReference type="PANTHER" id="PTHR12730:SF0">
    <property type="entry name" value="PROTEIN SDA1 HOMOLOG"/>
    <property type="match status" value="1"/>
</dbReference>
<evidence type="ECO:0000259" key="10">
    <source>
        <dbReference type="Pfam" id="PF08158"/>
    </source>
</evidence>
<evidence type="ECO:0000256" key="2">
    <source>
        <dbReference type="ARBA" id="ARBA00022448"/>
    </source>
</evidence>
<feature type="domain" description="SDA1 N-terminal" evidence="10">
    <location>
        <begin position="21"/>
        <end position="384"/>
    </location>
</feature>
<dbReference type="GO" id="GO:0005730">
    <property type="term" value="C:nucleolus"/>
    <property type="evidence" value="ECO:0007669"/>
    <property type="project" value="UniProtKB-SubCell"/>
</dbReference>
<feature type="compositionally biased region" description="Basic residues" evidence="8">
    <location>
        <begin position="640"/>
        <end position="649"/>
    </location>
</feature>
<feature type="compositionally biased region" description="Basic and acidic residues" evidence="8">
    <location>
        <begin position="541"/>
        <end position="554"/>
    </location>
</feature>
<dbReference type="SUPFAM" id="SSF48371">
    <property type="entry name" value="ARM repeat"/>
    <property type="match status" value="1"/>
</dbReference>
<dbReference type="PANTHER" id="PTHR12730">
    <property type="entry name" value="HSDA/SDA1-RELATED"/>
    <property type="match status" value="1"/>
</dbReference>
<evidence type="ECO:0000313" key="13">
    <source>
        <dbReference type="Proteomes" id="UP000749559"/>
    </source>
</evidence>
<keyword evidence="2 6" id="KW-0813">Transport</keyword>
<feature type="region of interest" description="Disordered" evidence="8">
    <location>
        <begin position="437"/>
        <end position="501"/>
    </location>
</feature>
<name>A0A8S4N927_OWEFU</name>
<feature type="domain" description="SDA1 middle" evidence="9">
    <location>
        <begin position="446"/>
        <end position="585"/>
    </location>
</feature>
<evidence type="ECO:0000256" key="3">
    <source>
        <dbReference type="ARBA" id="ARBA00022517"/>
    </source>
</evidence>
<comment type="function">
    <text evidence="6">Required for 60S pre-ribosomal subunits export to the cytoplasm.</text>
</comment>
<dbReference type="GO" id="GO:0042273">
    <property type="term" value="P:ribosomal large subunit biogenesis"/>
    <property type="evidence" value="ECO:0007669"/>
    <property type="project" value="UniProtKB-UniRule"/>
</dbReference>
<keyword evidence="13" id="KW-1185">Reference proteome</keyword>
<accession>A0A8S4N927</accession>
<evidence type="ECO:0000256" key="5">
    <source>
        <dbReference type="ARBA" id="ARBA00023242"/>
    </source>
</evidence>
<evidence type="ECO:0000256" key="6">
    <source>
        <dbReference type="RuleBase" id="RU365057"/>
    </source>
</evidence>
<comment type="subcellular location">
    <subcellularLocation>
        <location evidence="6">Nucleus</location>
        <location evidence="6">Nucleolus</location>
    </subcellularLocation>
</comment>
<feature type="compositionally biased region" description="Acidic residues" evidence="8">
    <location>
        <begin position="448"/>
        <end position="471"/>
    </location>
</feature>
<feature type="region of interest" description="Disordered" evidence="8">
    <location>
        <begin position="621"/>
        <end position="649"/>
    </location>
</feature>
<organism evidence="12 13">
    <name type="scientific">Owenia fusiformis</name>
    <name type="common">Polychaete worm</name>
    <dbReference type="NCBI Taxonomy" id="6347"/>
    <lineage>
        <taxon>Eukaryota</taxon>
        <taxon>Metazoa</taxon>
        <taxon>Spiralia</taxon>
        <taxon>Lophotrochozoa</taxon>
        <taxon>Annelida</taxon>
        <taxon>Polychaeta</taxon>
        <taxon>Sedentaria</taxon>
        <taxon>Canalipalpata</taxon>
        <taxon>Sabellida</taxon>
        <taxon>Oweniida</taxon>
        <taxon>Oweniidae</taxon>
        <taxon>Owenia</taxon>
    </lineage>
</organism>
<feature type="coiled-coil region" evidence="7">
    <location>
        <begin position="219"/>
        <end position="274"/>
    </location>
</feature>
<feature type="region of interest" description="Disordered" evidence="8">
    <location>
        <begin position="519"/>
        <end position="555"/>
    </location>
</feature>
<reference evidence="12" key="1">
    <citation type="submission" date="2022-03" db="EMBL/GenBank/DDBJ databases">
        <authorList>
            <person name="Martin C."/>
        </authorList>
    </citation>
    <scope>NUCLEOTIDE SEQUENCE</scope>
</reference>
<dbReference type="InterPro" id="IPR007949">
    <property type="entry name" value="SDA1_MD"/>
</dbReference>
<dbReference type="Pfam" id="PF08158">
    <property type="entry name" value="SDA1_HEAT"/>
    <property type="match status" value="1"/>
</dbReference>
<dbReference type="InterPro" id="IPR016024">
    <property type="entry name" value="ARM-type_fold"/>
</dbReference>